<dbReference type="SUPFAM" id="SSF81901">
    <property type="entry name" value="HCP-like"/>
    <property type="match status" value="1"/>
</dbReference>
<dbReference type="Ensembl" id="ENSPMGT00000013341.1">
    <property type="protein sequence ID" value="ENSPMGP00000012501.1"/>
    <property type="gene ID" value="ENSPMGG00000010310.1"/>
</dbReference>
<evidence type="ECO:0000313" key="1">
    <source>
        <dbReference type="Ensembl" id="ENSPMGP00000012501.1"/>
    </source>
</evidence>
<proteinExistence type="predicted"/>
<dbReference type="PANTHER" id="PTHR44444">
    <property type="entry name" value="PROTEIN SEL-1 HOMOLOG 3"/>
    <property type="match status" value="1"/>
</dbReference>
<dbReference type="PANTHER" id="PTHR44444:SF4">
    <property type="entry name" value="PROTEIN SEL-1 HOMOLOG 3 ISOFORM X1"/>
    <property type="match status" value="1"/>
</dbReference>
<dbReference type="STRING" id="409849.ENSPMGP00000012501"/>
<dbReference type="InterPro" id="IPR006597">
    <property type="entry name" value="Sel1-like"/>
</dbReference>
<dbReference type="SMART" id="SM00671">
    <property type="entry name" value="SEL1"/>
    <property type="match status" value="5"/>
</dbReference>
<organism evidence="1 2">
    <name type="scientific">Periophthalmus magnuspinnatus</name>
    <dbReference type="NCBI Taxonomy" id="409849"/>
    <lineage>
        <taxon>Eukaryota</taxon>
        <taxon>Metazoa</taxon>
        <taxon>Chordata</taxon>
        <taxon>Craniata</taxon>
        <taxon>Vertebrata</taxon>
        <taxon>Euteleostomi</taxon>
        <taxon>Actinopterygii</taxon>
        <taxon>Neopterygii</taxon>
        <taxon>Teleostei</taxon>
        <taxon>Neoteleostei</taxon>
        <taxon>Acanthomorphata</taxon>
        <taxon>Gobiaria</taxon>
        <taxon>Gobiiformes</taxon>
        <taxon>Gobioidei</taxon>
        <taxon>Gobiidae</taxon>
        <taxon>Oxudercinae</taxon>
        <taxon>Periophthalmus</taxon>
    </lineage>
</organism>
<dbReference type="InterPro" id="IPR011990">
    <property type="entry name" value="TPR-like_helical_dom_sf"/>
</dbReference>
<dbReference type="Proteomes" id="UP000261520">
    <property type="component" value="Unplaced"/>
</dbReference>
<protein>
    <submittedName>
        <fullName evidence="1">Uncharacterized protein</fullName>
    </submittedName>
</protein>
<reference evidence="1" key="2">
    <citation type="submission" date="2025-09" db="UniProtKB">
        <authorList>
            <consortium name="Ensembl"/>
        </authorList>
    </citation>
    <scope>IDENTIFICATION</scope>
</reference>
<name>A0A3B4A7M1_9GOBI</name>
<sequence length="668" mass="75000">MLCAENRVSLLNPPEEAVPDQHLKVLYSCEQPAWVHLHCIVSFDSGSVLTIELRNWSCEPGHPRIRSLTLVLPDWLVYRPDGTVRFSQWVLVCLLTVTLLSSIFASTGEHFGITKTLQPFNNELLEHLRLCAFSLWLLVTEPCNQPSLCGVLHRIDRQGSYVTPALFLTPSQLHVQVSGEAQLSSAFLCSFRVPMREWCHITVELHGTMFSHNLVMDDTEGYFVIGGGKFIRSVVGFFGPVVFYRNRIPEHRVSVKAVGRALFRLSLQKLGVSLSPSSVRTVLPWLQQAGCLHEPTALHLSAALYSAGSWLLSLLSAQGDHRLSLLRLGFLHLHGLSGLPTDPDLAYAYYANIGQQTVTDRLCPSAQQATVEVVHLTDEETLEQQTSEDHHIFQWLKFLAQKGEAQAEQMMGQMLFWGQQGVASDLHKAARHYQRGAELHEDPVSMYDYGIVLLQGQGVEKDIPKALVYLKKAMDRGSVPALSALGWYYERYEKNYVKAVELWERADLLESPDAAMNLGAMYLQYFLKSANRGHIKAANQVAEIWTTGLPGYVDRKPLDALSKWAAEHNGYLGSVLRRGLDLLFYLMAAESGFADAQFNVAYLCEQNTGQFLHPAFTSSCMWKYYNLTIHQNSTCRDSDDADSFLPCSLTLLGVYLQELHEDYSASIK</sequence>
<reference evidence="1" key="1">
    <citation type="submission" date="2025-08" db="UniProtKB">
        <authorList>
            <consortium name="Ensembl"/>
        </authorList>
    </citation>
    <scope>IDENTIFICATION</scope>
</reference>
<dbReference type="Gene3D" id="1.25.40.10">
    <property type="entry name" value="Tetratricopeptide repeat domain"/>
    <property type="match status" value="1"/>
</dbReference>
<keyword evidence="2" id="KW-1185">Reference proteome</keyword>
<dbReference type="InterPro" id="IPR042756">
    <property type="entry name" value="Sel-1L3"/>
</dbReference>
<dbReference type="AlphaFoldDB" id="A0A3B4A7M1"/>
<accession>A0A3B4A7M1</accession>
<evidence type="ECO:0000313" key="2">
    <source>
        <dbReference type="Proteomes" id="UP000261520"/>
    </source>
</evidence>
<dbReference type="Pfam" id="PF08238">
    <property type="entry name" value="Sel1"/>
    <property type="match status" value="4"/>
</dbReference>